<dbReference type="GO" id="GO:0006083">
    <property type="term" value="P:acetate metabolic process"/>
    <property type="evidence" value="ECO:0007669"/>
    <property type="project" value="InterPro"/>
</dbReference>
<keyword evidence="2" id="KW-0808">Transferase</keyword>
<dbReference type="Gene3D" id="3.40.1080.20">
    <property type="entry name" value="Acetyl-CoA hydrolase/transferase C-terminal domain"/>
    <property type="match status" value="1"/>
</dbReference>
<evidence type="ECO:0000259" key="3">
    <source>
        <dbReference type="PROSITE" id="PS51186"/>
    </source>
</evidence>
<dbReference type="InterPro" id="IPR003702">
    <property type="entry name" value="ActCoA_hydro_N"/>
</dbReference>
<dbReference type="PROSITE" id="PS51186">
    <property type="entry name" value="GNAT"/>
    <property type="match status" value="1"/>
</dbReference>
<organism evidence="4 5">
    <name type="scientific">Desulfosarcina ovata subsp. sediminis</name>
    <dbReference type="NCBI Taxonomy" id="885957"/>
    <lineage>
        <taxon>Bacteria</taxon>
        <taxon>Pseudomonadati</taxon>
        <taxon>Thermodesulfobacteriota</taxon>
        <taxon>Desulfobacteria</taxon>
        <taxon>Desulfobacterales</taxon>
        <taxon>Desulfosarcinaceae</taxon>
        <taxon>Desulfosarcina</taxon>
    </lineage>
</organism>
<dbReference type="PANTHER" id="PTHR21432:SF20">
    <property type="entry name" value="ACETYL-COA HYDROLASE"/>
    <property type="match status" value="1"/>
</dbReference>
<name>A0A5K7ZZ46_9BACT</name>
<dbReference type="InterPro" id="IPR046433">
    <property type="entry name" value="ActCoA_hydro"/>
</dbReference>
<evidence type="ECO:0000313" key="5">
    <source>
        <dbReference type="Proteomes" id="UP000425960"/>
    </source>
</evidence>
<dbReference type="CDD" id="cd04301">
    <property type="entry name" value="NAT_SF"/>
    <property type="match status" value="1"/>
</dbReference>
<dbReference type="InterPro" id="IPR026888">
    <property type="entry name" value="AcetylCoA_hyd_C"/>
</dbReference>
<accession>A0A5K7ZZ46</accession>
<dbReference type="InterPro" id="IPR037171">
    <property type="entry name" value="NagB/RpiA_transferase-like"/>
</dbReference>
<dbReference type="InterPro" id="IPR016181">
    <property type="entry name" value="Acyl_CoA_acyltransferase"/>
</dbReference>
<comment type="similarity">
    <text evidence="1">Belongs to the acetyl-CoA hydrolase/transferase family.</text>
</comment>
<dbReference type="Gene3D" id="3.40.630.30">
    <property type="match status" value="1"/>
</dbReference>
<protein>
    <recommendedName>
        <fullName evidence="3">N-acetyltransferase domain-containing protein</fullName>
    </recommendedName>
</protein>
<reference evidence="4 5" key="1">
    <citation type="submission" date="2019-11" db="EMBL/GenBank/DDBJ databases">
        <title>Comparative genomics of hydrocarbon-degrading Desulfosarcina strains.</title>
        <authorList>
            <person name="Watanabe M."/>
            <person name="Kojima H."/>
            <person name="Fukui M."/>
        </authorList>
    </citation>
    <scope>NUCLEOTIDE SEQUENCE [LARGE SCALE GENOMIC DNA]</scope>
    <source>
        <strain evidence="4 5">28bB2T</strain>
    </source>
</reference>
<evidence type="ECO:0000256" key="2">
    <source>
        <dbReference type="ARBA" id="ARBA00022679"/>
    </source>
</evidence>
<dbReference type="Gene3D" id="3.30.750.70">
    <property type="entry name" value="4-hydroxybutyrate coenzyme like domains"/>
    <property type="match status" value="1"/>
</dbReference>
<dbReference type="KEGG" id="dov:DSCO28_59770"/>
<gene>
    <name evidence="4" type="ORF">DSCO28_59770</name>
</gene>
<dbReference type="Pfam" id="PF02550">
    <property type="entry name" value="AcetylCoA_hydro"/>
    <property type="match status" value="1"/>
</dbReference>
<dbReference type="Pfam" id="PF00583">
    <property type="entry name" value="Acetyltransf_1"/>
    <property type="match status" value="1"/>
</dbReference>
<dbReference type="GO" id="GO:0016747">
    <property type="term" value="F:acyltransferase activity, transferring groups other than amino-acyl groups"/>
    <property type="evidence" value="ECO:0007669"/>
    <property type="project" value="InterPro"/>
</dbReference>
<dbReference type="InterPro" id="IPR000182">
    <property type="entry name" value="GNAT_dom"/>
</dbReference>
<dbReference type="GO" id="GO:0008775">
    <property type="term" value="F:acetate CoA-transferase activity"/>
    <property type="evidence" value="ECO:0007669"/>
    <property type="project" value="InterPro"/>
</dbReference>
<dbReference type="Gene3D" id="3.40.1080.10">
    <property type="entry name" value="Glutaconate Coenzyme A-transferase"/>
    <property type="match status" value="1"/>
</dbReference>
<dbReference type="SUPFAM" id="SSF100950">
    <property type="entry name" value="NagB/RpiA/CoA transferase-like"/>
    <property type="match status" value="2"/>
</dbReference>
<dbReference type="SUPFAM" id="SSF55729">
    <property type="entry name" value="Acyl-CoA N-acyltransferases (Nat)"/>
    <property type="match status" value="1"/>
</dbReference>
<evidence type="ECO:0000256" key="1">
    <source>
        <dbReference type="ARBA" id="ARBA00009632"/>
    </source>
</evidence>
<dbReference type="AlphaFoldDB" id="A0A5K7ZZ46"/>
<feature type="domain" description="N-acetyltransferase" evidence="3">
    <location>
        <begin position="491"/>
        <end position="631"/>
    </location>
</feature>
<sequence length="635" mass="69378">MARTPPEETIMAGSPYWADSYVQKCCTAEEAIGRIRPGQRIFIGSSCGEPQHLVKALAEAAGGFTDLEIVRLMSMETTSLSTIAERSRGQRLNIRSFYMGSAKSKGLIEKSRFITPLNLFSVPRLFKSRQLPIHVALIQVTPPDDFGWMSLGVSVDITLAAANSADLVIAQVNPQMPRVLGRSFIHVNDVHLVVQKEEPILTLPEIVESEAAGTIARFTARLIKDGATLHITPDAAPQAIVANLAEKNDLGIHTQFLTDEIMQLFARGVVTNRHKGLNNGKIVASGAIGSANLYEFINDNPAIEFHPSDYVNAPAVIAAHNNMASLCVAMAMDLTGQVAADAMAFNKFSGVTGMFDFVRGAFQSEGGRSIIGLPATARGGTQSRIVPMLENTVVVVPRSDVHYVVTEFGVVNLFGKSLQERAMAMISISHPDFRDELMAQAKKMKLIGSDRTLLGSLHGVYPIRLEETVVIDGETVTIQPATLVDERRIQEHFYALDKSDVLSRFFHEKTTFAYDDVGKASQVDYIKNLTILALIGDVGFGRVVGIGEYLLDPATNLARVAFSVSSSWKRKGLGKRLMEKLFEGARDNGIKGFTAYAVPENLGMVNLFKTLPVEVTTSIEDDMIMLQCLFDEPRN</sequence>
<dbReference type="Pfam" id="PF13336">
    <property type="entry name" value="AcetylCoA_hyd_C"/>
    <property type="match status" value="1"/>
</dbReference>
<dbReference type="Proteomes" id="UP000425960">
    <property type="component" value="Chromosome"/>
</dbReference>
<dbReference type="InterPro" id="IPR038460">
    <property type="entry name" value="AcetylCoA_hyd_C_sf"/>
</dbReference>
<dbReference type="PANTHER" id="PTHR21432">
    <property type="entry name" value="ACETYL-COA HYDROLASE-RELATED"/>
    <property type="match status" value="1"/>
</dbReference>
<evidence type="ECO:0000313" key="4">
    <source>
        <dbReference type="EMBL" id="BBO85411.1"/>
    </source>
</evidence>
<dbReference type="EMBL" id="AP021876">
    <property type="protein sequence ID" value="BBO85411.1"/>
    <property type="molecule type" value="Genomic_DNA"/>
</dbReference>
<proteinExistence type="inferred from homology"/>